<sequence length="1411" mass="160574">MLSPLWKLLKRDFERNKADLEEQSLDDLFNNLMIYETKVKGSSLSRQNTQNIAFVSLNNTNSINESVNAAPSISADSSKAKVSTLLNVDSLSDAVIYSFFASHSNSTQLDNEDLKQIHPDDLEEIDLKWHMVMLTMRARRFLKRTGRNLGSNNEVAPCSKACSKAYATLQTHYDNLTIEFRKSQLDVLSYKTGLELVEARLVMYQRNETMFEQDIKLLKLDVMLRDNALAELRKKFNKAEKEINDLTLTLDKFQTSSKNLSNLLESQVSDKFHLGFNSQVFNSQVFDYEEFHNHESNNRVPKNPKNDRYKTGEGYHDVPPLYTRAFLPPKPNLIFTNDPNASESVTNMFNVKSSTNKPNETKIESVSKQREPSFVLTSKHVKTSREFVKKVEPNKQSANLRKTNQKSRGLKSNWNNKACFVCGNLNHLIKDYDYYEKQMVQKPVWNTAMRVNHQNSIRMTHPNSFRNVVPTIVLSRSRLVLLNAARPVPAAVTQSTMKSTWPVKHVFDKLHSSVRRPINQITTTKNSNFNKKVTTIKANKVNVVQGHKEIDRGYVAFGENPKGGKISGEGKIKTGKLDFDDVYFVKELKFILFSVSQMCDKKNSVLFTDAECVVLSSNYKLPDENHVLLRVPRENNMYNVNLKNVVPLEDLTCLFANATLDEYNLWHMRLGYINFKTMNKHVKGNLVRGLPLNIFENNHTCVACQKGNQHKASLIRPKWLFDIDTLTMSINYQPVVAGNQPNDNADPHNIADDVADDAFDVKKNKNDVHVSANRSDKSDNKKHDENAKRDDKGMSHVDSPTGVRDLRDEFEEFSFISTNRVNAVSAPVNAAGPNPPNSTNSFNTASPFVNAVSPNFRIAGKSPFVDPSKYHDYPDMPKLEDIFYSDDEEDVGAEADLSNLETNIHVSPILTTIVYKDYPINQIISDLNSAPQTRNIKSASTPIETEKPLLKDPDGEDVDVHIYRSMIRSLMYLTSSRPDIMFAIYACVRFQVTLKVSHFDYARASLDRKSTIGGCQFLVKKVNDDVQLCALIDDKKVVVSEAIIRRDLHLDDAEEVKCLSNEEIFEELARIEYEKPPPKLTFYKAYTSPTLTQKVFANIRRGGKGFLGVETPLFAFMLVPPQTQAEEEVEIPIDPTPPSTTSDPSPHTLQDPTPTPHATPLQDQPSTPHDSPPQKQPTTPHESSMPLLTILMETYATLSQEYDDKEKNIDDKEENIDKQEKADMERALELQKQYDDKEENFDWSDVAEQVQERHLDSIRKYQNLKKKPVKYPIICGKIHIEGSRIYWKIIRVGGITEAYQVFEDMLKSFDREDLVALWNLVKEKFSSAVPSKDNEKALYTDCGVHHVSSTRGHDIFTLTEKDYPLSNAVMILMLSGKLQVEEDNEMARDLVMKIFTEANKPKSKSLDTSSK</sequence>
<dbReference type="InterPro" id="IPR025724">
    <property type="entry name" value="GAG-pre-integrase_dom"/>
</dbReference>
<feature type="region of interest" description="Disordered" evidence="2">
    <location>
        <begin position="351"/>
        <end position="371"/>
    </location>
</feature>
<feature type="compositionally biased region" description="Basic and acidic residues" evidence="2">
    <location>
        <begin position="764"/>
        <end position="795"/>
    </location>
</feature>
<feature type="compositionally biased region" description="Basic and acidic residues" evidence="2">
    <location>
        <begin position="359"/>
        <end position="371"/>
    </location>
</feature>
<proteinExistence type="predicted"/>
<dbReference type="PANTHER" id="PTHR11439:SF483">
    <property type="entry name" value="PEPTIDE SYNTHASE GLIP-LIKE, PUTATIVE (AFU_ORTHOLOGUE AFUA_3G12920)-RELATED"/>
    <property type="match status" value="1"/>
</dbReference>
<comment type="caution">
    <text evidence="4">The sequence shown here is derived from an EMBL/GenBank/DDBJ whole genome shotgun (WGS) entry which is preliminary data.</text>
</comment>
<keyword evidence="1" id="KW-0175">Coiled coil</keyword>
<feature type="coiled-coil region" evidence="1">
    <location>
        <begin position="229"/>
        <end position="256"/>
    </location>
</feature>
<feature type="domain" description="GAG-pre-integrase" evidence="3">
    <location>
        <begin position="637"/>
        <end position="709"/>
    </location>
</feature>
<dbReference type="Pfam" id="PF13976">
    <property type="entry name" value="gag_pre-integrs"/>
    <property type="match status" value="1"/>
</dbReference>
<evidence type="ECO:0000256" key="2">
    <source>
        <dbReference type="SAM" id="MobiDB-lite"/>
    </source>
</evidence>
<feature type="coiled-coil region" evidence="1">
    <location>
        <begin position="1188"/>
        <end position="1222"/>
    </location>
</feature>
<dbReference type="PANTHER" id="PTHR11439">
    <property type="entry name" value="GAG-POL-RELATED RETROTRANSPOSON"/>
    <property type="match status" value="1"/>
</dbReference>
<accession>A0A699H2F8</accession>
<organism evidence="4">
    <name type="scientific">Tanacetum cinerariifolium</name>
    <name type="common">Dalmatian daisy</name>
    <name type="synonym">Chrysanthemum cinerariifolium</name>
    <dbReference type="NCBI Taxonomy" id="118510"/>
    <lineage>
        <taxon>Eukaryota</taxon>
        <taxon>Viridiplantae</taxon>
        <taxon>Streptophyta</taxon>
        <taxon>Embryophyta</taxon>
        <taxon>Tracheophyta</taxon>
        <taxon>Spermatophyta</taxon>
        <taxon>Magnoliopsida</taxon>
        <taxon>eudicotyledons</taxon>
        <taxon>Gunneridae</taxon>
        <taxon>Pentapetalae</taxon>
        <taxon>asterids</taxon>
        <taxon>campanulids</taxon>
        <taxon>Asterales</taxon>
        <taxon>Asteraceae</taxon>
        <taxon>Asteroideae</taxon>
        <taxon>Anthemideae</taxon>
        <taxon>Anthemidinae</taxon>
        <taxon>Tanacetum</taxon>
    </lineage>
</organism>
<evidence type="ECO:0000256" key="1">
    <source>
        <dbReference type="SAM" id="Coils"/>
    </source>
</evidence>
<evidence type="ECO:0000259" key="3">
    <source>
        <dbReference type="Pfam" id="PF13976"/>
    </source>
</evidence>
<dbReference type="EMBL" id="BKCJ010087009">
    <property type="protein sequence ID" value="GEX05307.1"/>
    <property type="molecule type" value="Genomic_DNA"/>
</dbReference>
<name>A0A699H2F8_TANCI</name>
<evidence type="ECO:0000313" key="4">
    <source>
        <dbReference type="EMBL" id="GEX05307.1"/>
    </source>
</evidence>
<feature type="region of interest" description="Disordered" evidence="2">
    <location>
        <begin position="1125"/>
        <end position="1186"/>
    </location>
</feature>
<reference evidence="4" key="1">
    <citation type="journal article" date="2019" name="Sci. Rep.">
        <title>Draft genome of Tanacetum cinerariifolium, the natural source of mosquito coil.</title>
        <authorList>
            <person name="Yamashiro T."/>
            <person name="Shiraishi A."/>
            <person name="Satake H."/>
            <person name="Nakayama K."/>
        </authorList>
    </citation>
    <scope>NUCLEOTIDE SEQUENCE</scope>
</reference>
<protein>
    <submittedName>
        <fullName evidence="4">Putative ribonuclease H-like domain-containing protein</fullName>
    </submittedName>
</protein>
<gene>
    <name evidence="4" type="ORF">Tci_277282</name>
</gene>
<feature type="region of interest" description="Disordered" evidence="2">
    <location>
        <begin position="764"/>
        <end position="802"/>
    </location>
</feature>